<dbReference type="InterPro" id="IPR002317">
    <property type="entry name" value="Ser-tRNA-ligase_type_1"/>
</dbReference>
<dbReference type="Proteomes" id="UP001516400">
    <property type="component" value="Unassembled WGS sequence"/>
</dbReference>
<dbReference type="Gene3D" id="3.30.930.10">
    <property type="entry name" value="Bira Bifunctional Protein, Domain 2"/>
    <property type="match status" value="1"/>
</dbReference>
<reference evidence="1 2" key="1">
    <citation type="journal article" date="2021" name="BMC Biol.">
        <title>Horizontally acquired antibacterial genes associated with adaptive radiation of ladybird beetles.</title>
        <authorList>
            <person name="Li H.S."/>
            <person name="Tang X.F."/>
            <person name="Huang Y.H."/>
            <person name="Xu Z.Y."/>
            <person name="Chen M.L."/>
            <person name="Du X.Y."/>
            <person name="Qiu B.Y."/>
            <person name="Chen P.T."/>
            <person name="Zhang W."/>
            <person name="Slipinski A."/>
            <person name="Escalona H.E."/>
            <person name="Waterhouse R.M."/>
            <person name="Zwick A."/>
            <person name="Pang H."/>
        </authorList>
    </citation>
    <scope>NUCLEOTIDE SEQUENCE [LARGE SCALE GENOMIC DNA]</scope>
    <source>
        <strain evidence="1">SYSU2018</strain>
    </source>
</reference>
<gene>
    <name evidence="1" type="ORF">HHI36_010626</name>
</gene>
<accession>A0ABD2MJ89</accession>
<evidence type="ECO:0008006" key="3">
    <source>
        <dbReference type="Google" id="ProtNLM"/>
    </source>
</evidence>
<name>A0ABD2MJ89_9CUCU</name>
<dbReference type="PIRSF" id="PIRSF001529">
    <property type="entry name" value="Ser-tRNA-synth_IIa"/>
    <property type="match status" value="1"/>
</dbReference>
<dbReference type="InterPro" id="IPR045864">
    <property type="entry name" value="aa-tRNA-synth_II/BPL/LPL"/>
</dbReference>
<evidence type="ECO:0000313" key="1">
    <source>
        <dbReference type="EMBL" id="KAL3266454.1"/>
    </source>
</evidence>
<dbReference type="PANTHER" id="PTHR11778">
    <property type="entry name" value="SERYL-TRNA SYNTHETASE"/>
    <property type="match status" value="1"/>
</dbReference>
<keyword evidence="2" id="KW-1185">Reference proteome</keyword>
<dbReference type="SUPFAM" id="SSF55681">
    <property type="entry name" value="Class II aaRS and biotin synthetases"/>
    <property type="match status" value="1"/>
</dbReference>
<sequence>MKSALYVVGDKAQHMFVAVQPFIDFEKRLKDKDELERNITRRCTSIDLQKIEKRYYFYKTLEEKKEILEQTKYEINNLYEMVIKETNSDINKINQLKLHKHVVTEELKSLKEYLYSLEENVMISILGLPNDIHELTPEEDQIIHEFMEKPSHRSESHMKIGLNIIKLVENWGCYLRSDASLFELAISNYFQRSLIRSDFIQFQNADFTRSVVVEGCGTDVVNNKEVVTIYEPNTKNEVVEELSRLHLTGSASMYAFMAYFAKNLVYRSQFPLKYFCYGRSYKGLRSNKNLFDLTQESALNVFVASVDDVWVHFKHLTDDIIQIYNNLGYHYRLVYLQPSKLNKSESLRLSIQMFSNHQQEYVEVGNLSLYDTYISERLLFSCLGKEQIFPKLIGVIS</sequence>
<evidence type="ECO:0000313" key="2">
    <source>
        <dbReference type="Proteomes" id="UP001516400"/>
    </source>
</evidence>
<dbReference type="EMBL" id="JABFTP020000001">
    <property type="protein sequence ID" value="KAL3266454.1"/>
    <property type="molecule type" value="Genomic_DNA"/>
</dbReference>
<dbReference type="AlphaFoldDB" id="A0ABD2MJ89"/>
<comment type="caution">
    <text evidence="1">The sequence shown here is derived from an EMBL/GenBank/DDBJ whole genome shotgun (WGS) entry which is preliminary data.</text>
</comment>
<protein>
    <recommendedName>
        <fullName evidence="3">Seryl-tRNA synthetase</fullName>
    </recommendedName>
</protein>
<proteinExistence type="predicted"/>
<organism evidence="1 2">
    <name type="scientific">Cryptolaemus montrouzieri</name>
    <dbReference type="NCBI Taxonomy" id="559131"/>
    <lineage>
        <taxon>Eukaryota</taxon>
        <taxon>Metazoa</taxon>
        <taxon>Ecdysozoa</taxon>
        <taxon>Arthropoda</taxon>
        <taxon>Hexapoda</taxon>
        <taxon>Insecta</taxon>
        <taxon>Pterygota</taxon>
        <taxon>Neoptera</taxon>
        <taxon>Endopterygota</taxon>
        <taxon>Coleoptera</taxon>
        <taxon>Polyphaga</taxon>
        <taxon>Cucujiformia</taxon>
        <taxon>Coccinelloidea</taxon>
        <taxon>Coccinellidae</taxon>
        <taxon>Scymninae</taxon>
        <taxon>Scymnini</taxon>
        <taxon>Cryptolaemus</taxon>
    </lineage>
</organism>